<dbReference type="GO" id="GO:0016020">
    <property type="term" value="C:membrane"/>
    <property type="evidence" value="ECO:0007669"/>
    <property type="project" value="UniProtKB-SubCell"/>
</dbReference>
<proteinExistence type="predicted"/>
<feature type="transmembrane region" description="Helical" evidence="5">
    <location>
        <begin position="12"/>
        <end position="34"/>
    </location>
</feature>
<feature type="domain" description="Late embryogenesis abundant protein LEA-2 subgroup" evidence="6">
    <location>
        <begin position="72"/>
        <end position="156"/>
    </location>
</feature>
<dbReference type="AlphaFoldDB" id="A0A498HB38"/>
<gene>
    <name evidence="7" type="ORF">DVH24_028197</name>
</gene>
<dbReference type="InterPro" id="IPR004864">
    <property type="entry name" value="LEA_2"/>
</dbReference>
<accession>A0A498HB38</accession>
<keyword evidence="4 5" id="KW-0472">Membrane</keyword>
<dbReference type="InterPro" id="IPR044839">
    <property type="entry name" value="NDR1-like"/>
</dbReference>
<sequence length="192" mass="21025">METDKRSRRGLKVCCGATAIFLVIVIIILTTLSLTILKPKQPIIDAKPVGVQNIQFSLFPSATLNVTLNMLITIENRNRIGSFKYKNATAYVQYRDSIVAEVPIQADFVPARGKVNMTTSVDLMGETLLSNPNFMSDVASGSLNMTSIASLHGRVSVLNFLKFHATALSTCDISCSILTKTIDSKCKSKMKF</sequence>
<evidence type="ECO:0000256" key="1">
    <source>
        <dbReference type="ARBA" id="ARBA00004167"/>
    </source>
</evidence>
<keyword evidence="8" id="KW-1185">Reference proteome</keyword>
<dbReference type="Pfam" id="PF03168">
    <property type="entry name" value="LEA_2"/>
    <property type="match status" value="1"/>
</dbReference>
<evidence type="ECO:0000256" key="2">
    <source>
        <dbReference type="ARBA" id="ARBA00022692"/>
    </source>
</evidence>
<evidence type="ECO:0000313" key="7">
    <source>
        <dbReference type="EMBL" id="RXH68050.1"/>
    </source>
</evidence>
<name>A0A498HB38_MALDO</name>
<dbReference type="PANTHER" id="PTHR31234:SF65">
    <property type="entry name" value="LATE EMBRYOGENESIS ABUNDANT PROTEIN, LEA_2 SUBGROUP"/>
    <property type="match status" value="1"/>
</dbReference>
<keyword evidence="3 5" id="KW-1133">Transmembrane helix</keyword>
<dbReference type="PANTHER" id="PTHR31234">
    <property type="entry name" value="LATE EMBRYOGENESIS ABUNDANT (LEA) HYDROXYPROLINE-RICH GLYCOPROTEIN FAMILY"/>
    <property type="match status" value="1"/>
</dbReference>
<comment type="subcellular location">
    <subcellularLocation>
        <location evidence="1">Membrane</location>
        <topology evidence="1">Single-pass membrane protein</topology>
    </subcellularLocation>
</comment>
<dbReference type="EMBL" id="RDQH01000343">
    <property type="protein sequence ID" value="RXH68050.1"/>
    <property type="molecule type" value="Genomic_DNA"/>
</dbReference>
<evidence type="ECO:0000256" key="3">
    <source>
        <dbReference type="ARBA" id="ARBA00022989"/>
    </source>
</evidence>
<dbReference type="SMR" id="A0A498HB38"/>
<reference evidence="7 8" key="1">
    <citation type="submission" date="2018-10" db="EMBL/GenBank/DDBJ databases">
        <title>A high-quality apple genome assembly.</title>
        <authorList>
            <person name="Hu J."/>
        </authorList>
    </citation>
    <scope>NUCLEOTIDE SEQUENCE [LARGE SCALE GENOMIC DNA]</scope>
    <source>
        <strain evidence="8">cv. HFTH1</strain>
        <tissue evidence="7">Young leaf</tissue>
    </source>
</reference>
<comment type="caution">
    <text evidence="7">The sequence shown here is derived from an EMBL/GenBank/DDBJ whole genome shotgun (WGS) entry which is preliminary data.</text>
</comment>
<evidence type="ECO:0000259" key="6">
    <source>
        <dbReference type="Pfam" id="PF03168"/>
    </source>
</evidence>
<keyword evidence="2 5" id="KW-0812">Transmembrane</keyword>
<evidence type="ECO:0000313" key="8">
    <source>
        <dbReference type="Proteomes" id="UP000290289"/>
    </source>
</evidence>
<dbReference type="GO" id="GO:0098542">
    <property type="term" value="P:defense response to other organism"/>
    <property type="evidence" value="ECO:0007669"/>
    <property type="project" value="InterPro"/>
</dbReference>
<dbReference type="Proteomes" id="UP000290289">
    <property type="component" value="Chromosome 17"/>
</dbReference>
<protein>
    <recommendedName>
        <fullName evidence="6">Late embryogenesis abundant protein LEA-2 subgroup domain-containing protein</fullName>
    </recommendedName>
</protein>
<evidence type="ECO:0000256" key="5">
    <source>
        <dbReference type="SAM" id="Phobius"/>
    </source>
</evidence>
<organism evidence="7 8">
    <name type="scientific">Malus domestica</name>
    <name type="common">Apple</name>
    <name type="synonym">Pyrus malus</name>
    <dbReference type="NCBI Taxonomy" id="3750"/>
    <lineage>
        <taxon>Eukaryota</taxon>
        <taxon>Viridiplantae</taxon>
        <taxon>Streptophyta</taxon>
        <taxon>Embryophyta</taxon>
        <taxon>Tracheophyta</taxon>
        <taxon>Spermatophyta</taxon>
        <taxon>Magnoliopsida</taxon>
        <taxon>eudicotyledons</taxon>
        <taxon>Gunneridae</taxon>
        <taxon>Pentapetalae</taxon>
        <taxon>rosids</taxon>
        <taxon>fabids</taxon>
        <taxon>Rosales</taxon>
        <taxon>Rosaceae</taxon>
        <taxon>Amygdaloideae</taxon>
        <taxon>Maleae</taxon>
        <taxon>Malus</taxon>
    </lineage>
</organism>
<evidence type="ECO:0000256" key="4">
    <source>
        <dbReference type="ARBA" id="ARBA00023136"/>
    </source>
</evidence>